<gene>
    <name evidence="2" type="ORF">S12H4_23811</name>
</gene>
<proteinExistence type="inferred from homology"/>
<sequence length="186" mass="21501">KRNKMRDSFRILFESKKDWDIYEESLDYVRKIITGAELLKDALTGLCGGSYDTSKDLLSEIMLLDEKAGQVVVNIRARVVESIRDPYNREDLLKFTQSLEDIMRAVKAVAHRLGMCEKFEIPDILKEDLCEMVDSVVSTIKSLEMSLVGMPYNPEEVIKHSANISEHEEKVDDVRRRLMRDFIRIG</sequence>
<accession>X1SZP1</accession>
<feature type="non-terminal residue" evidence="2">
    <location>
        <position position="186"/>
    </location>
</feature>
<organism evidence="2">
    <name type="scientific">marine sediment metagenome</name>
    <dbReference type="NCBI Taxonomy" id="412755"/>
    <lineage>
        <taxon>unclassified sequences</taxon>
        <taxon>metagenomes</taxon>
        <taxon>ecological metagenomes</taxon>
    </lineage>
</organism>
<evidence type="ECO:0008006" key="3">
    <source>
        <dbReference type="Google" id="ProtNLM"/>
    </source>
</evidence>
<dbReference type="InterPro" id="IPR002727">
    <property type="entry name" value="DUF47"/>
</dbReference>
<dbReference type="Gene3D" id="1.20.58.220">
    <property type="entry name" value="Phosphate transport system protein phou homolog 2, domain 2"/>
    <property type="match status" value="1"/>
</dbReference>
<dbReference type="AlphaFoldDB" id="X1SZP1"/>
<comment type="similarity">
    <text evidence="1">Belongs to the UPF0111 family.</text>
</comment>
<dbReference type="PANTHER" id="PTHR36536">
    <property type="entry name" value="UPF0111 PROTEIN HI_1603"/>
    <property type="match status" value="1"/>
</dbReference>
<comment type="caution">
    <text evidence="2">The sequence shown here is derived from an EMBL/GenBank/DDBJ whole genome shotgun (WGS) entry which is preliminary data.</text>
</comment>
<reference evidence="2" key="1">
    <citation type="journal article" date="2014" name="Front. Microbiol.">
        <title>High frequency of phylogenetically diverse reductive dehalogenase-homologous genes in deep subseafloor sedimentary metagenomes.</title>
        <authorList>
            <person name="Kawai M."/>
            <person name="Futagami T."/>
            <person name="Toyoda A."/>
            <person name="Takaki Y."/>
            <person name="Nishi S."/>
            <person name="Hori S."/>
            <person name="Arai W."/>
            <person name="Tsubouchi T."/>
            <person name="Morono Y."/>
            <person name="Uchiyama I."/>
            <person name="Ito T."/>
            <person name="Fujiyama A."/>
            <person name="Inagaki F."/>
            <person name="Takami H."/>
        </authorList>
    </citation>
    <scope>NUCLEOTIDE SEQUENCE</scope>
    <source>
        <strain evidence="2">Expedition CK06-06</strain>
    </source>
</reference>
<dbReference type="EMBL" id="BARW01012734">
    <property type="protein sequence ID" value="GAI73294.1"/>
    <property type="molecule type" value="Genomic_DNA"/>
</dbReference>
<feature type="non-terminal residue" evidence="2">
    <location>
        <position position="1"/>
    </location>
</feature>
<name>X1SZP1_9ZZZZ</name>
<dbReference type="PANTHER" id="PTHR36536:SF3">
    <property type="entry name" value="UPF0111 PROTEIN HI_1603"/>
    <property type="match status" value="1"/>
</dbReference>
<evidence type="ECO:0000313" key="2">
    <source>
        <dbReference type="EMBL" id="GAI73294.1"/>
    </source>
</evidence>
<protein>
    <recommendedName>
        <fullName evidence="3">PhoU domain-containing protein</fullName>
    </recommendedName>
</protein>
<dbReference type="Pfam" id="PF01865">
    <property type="entry name" value="PhoU_div"/>
    <property type="match status" value="1"/>
</dbReference>
<evidence type="ECO:0000256" key="1">
    <source>
        <dbReference type="ARBA" id="ARBA00008591"/>
    </source>
</evidence>
<dbReference type="SUPFAM" id="SSF109755">
    <property type="entry name" value="PhoU-like"/>
    <property type="match status" value="1"/>
</dbReference>
<dbReference type="InterPro" id="IPR038078">
    <property type="entry name" value="PhoU-like_sf"/>
</dbReference>
<dbReference type="InterPro" id="IPR018445">
    <property type="entry name" value="Put_Phosphate_transp_reg"/>
</dbReference>